<feature type="region of interest" description="Disordered" evidence="1">
    <location>
        <begin position="407"/>
        <end position="446"/>
    </location>
</feature>
<accession>A0A177DGE4</accession>
<evidence type="ECO:0000313" key="2">
    <source>
        <dbReference type="EMBL" id="OAG18944.1"/>
    </source>
</evidence>
<name>A0A177DGE4_ALTAL</name>
<organism evidence="2 3">
    <name type="scientific">Alternaria alternata</name>
    <name type="common">Alternaria rot fungus</name>
    <name type="synonym">Torula alternata</name>
    <dbReference type="NCBI Taxonomy" id="5599"/>
    <lineage>
        <taxon>Eukaryota</taxon>
        <taxon>Fungi</taxon>
        <taxon>Dikarya</taxon>
        <taxon>Ascomycota</taxon>
        <taxon>Pezizomycotina</taxon>
        <taxon>Dothideomycetes</taxon>
        <taxon>Pleosporomycetidae</taxon>
        <taxon>Pleosporales</taxon>
        <taxon>Pleosporineae</taxon>
        <taxon>Pleosporaceae</taxon>
        <taxon>Alternaria</taxon>
        <taxon>Alternaria sect. Alternaria</taxon>
        <taxon>Alternaria alternata complex</taxon>
    </lineage>
</organism>
<dbReference type="AlphaFoldDB" id="A0A177DGE4"/>
<evidence type="ECO:0000313" key="3">
    <source>
        <dbReference type="Proteomes" id="UP000077248"/>
    </source>
</evidence>
<dbReference type="InterPro" id="IPR013083">
    <property type="entry name" value="Znf_RING/FYVE/PHD"/>
</dbReference>
<sequence length="457" mass="52225">MVAPSLLVSESRYNTVFPNNGGTKSVHYALSSSYKRFSQLRSYREHITHYKIRFSLHPQPIPTPPTSLATMPVFTSKATFFAEGVESCLELDEKHDCPICIEQLDETSPGPTQSANVYTSYRYTSVMSVPLGQHSVVVNVATTTSETDLQAEQHDDHTPIMMICCCNCVFGRHCLEVWLKSGNSCPNCRAELFPMNASMDRLVNRIQEAFTAAVLSMARRHMDEVVHQDISEHDEDESLDDGLHPIEVTGAIVRDDENMESRAGMTIEDYQDETLRQQRIEQAQLEAQYDMARRYEARAEQAHESLRAEVEFFYRLRPDLSLPGGVGQSIESLETNLEHIGRLYPEFFPHHGEDLNQAEDEDSSEAELARNYELAESLRLELEDVCRPLRSDLEHLRRLHPDLFLPNGEDLNQTENEGSSRVEVEDPFEGISDLFQPEDERSSRPRVEDFFEDIWTE</sequence>
<dbReference type="VEuPathDB" id="FungiDB:CC77DRAFT_1021801"/>
<gene>
    <name evidence="2" type="ORF">CC77DRAFT_1021801</name>
</gene>
<dbReference type="RefSeq" id="XP_018384365.1">
    <property type="nucleotide sequence ID" value="XM_018525333.1"/>
</dbReference>
<dbReference type="SUPFAM" id="SSF57850">
    <property type="entry name" value="RING/U-box"/>
    <property type="match status" value="1"/>
</dbReference>
<evidence type="ECO:0000256" key="1">
    <source>
        <dbReference type="SAM" id="MobiDB-lite"/>
    </source>
</evidence>
<dbReference type="KEGG" id="aalt:CC77DRAFT_1021801"/>
<dbReference type="GeneID" id="29110927"/>
<protein>
    <recommendedName>
        <fullName evidence="4">RING-type domain-containing protein</fullName>
    </recommendedName>
</protein>
<dbReference type="EMBL" id="KV441482">
    <property type="protein sequence ID" value="OAG18944.1"/>
    <property type="molecule type" value="Genomic_DNA"/>
</dbReference>
<keyword evidence="3" id="KW-1185">Reference proteome</keyword>
<evidence type="ECO:0008006" key="4">
    <source>
        <dbReference type="Google" id="ProtNLM"/>
    </source>
</evidence>
<reference evidence="2 3" key="1">
    <citation type="submission" date="2016-05" db="EMBL/GenBank/DDBJ databases">
        <title>Comparative analysis of secretome profiles of manganese(II)-oxidizing ascomycete fungi.</title>
        <authorList>
            <consortium name="DOE Joint Genome Institute"/>
            <person name="Zeiner C.A."/>
            <person name="Purvine S.O."/>
            <person name="Zink E.M."/>
            <person name="Wu S."/>
            <person name="Pasa-Tolic L."/>
            <person name="Chaput D.L."/>
            <person name="Haridas S."/>
            <person name="Grigoriev I.V."/>
            <person name="Santelli C.M."/>
            <person name="Hansel C.M."/>
        </authorList>
    </citation>
    <scope>NUCLEOTIDE SEQUENCE [LARGE SCALE GENOMIC DNA]</scope>
    <source>
        <strain evidence="2 3">SRC1lrK2f</strain>
    </source>
</reference>
<dbReference type="Proteomes" id="UP000077248">
    <property type="component" value="Unassembled WGS sequence"/>
</dbReference>
<dbReference type="Gene3D" id="3.30.40.10">
    <property type="entry name" value="Zinc/RING finger domain, C3HC4 (zinc finger)"/>
    <property type="match status" value="1"/>
</dbReference>
<proteinExistence type="predicted"/>